<keyword evidence="1" id="KW-0479">Metal-binding</keyword>
<protein>
    <recommendedName>
        <fullName evidence="6">CCHC-type domain-containing protein</fullName>
    </recommendedName>
</protein>
<evidence type="ECO:0000256" key="2">
    <source>
        <dbReference type="SAM" id="MobiDB-lite"/>
    </source>
</evidence>
<dbReference type="GO" id="GO:0003723">
    <property type="term" value="F:RNA binding"/>
    <property type="evidence" value="ECO:0007669"/>
    <property type="project" value="TreeGrafter"/>
</dbReference>
<keyword evidence="1" id="KW-0862">Zinc</keyword>
<evidence type="ECO:0008006" key="6">
    <source>
        <dbReference type="Google" id="ProtNLM"/>
    </source>
</evidence>
<evidence type="ECO:0000256" key="1">
    <source>
        <dbReference type="PROSITE-ProRule" id="PRU00047"/>
    </source>
</evidence>
<dbReference type="GO" id="GO:0008270">
    <property type="term" value="F:zinc ion binding"/>
    <property type="evidence" value="ECO:0007669"/>
    <property type="project" value="UniProtKB-KW"/>
</dbReference>
<accession>A0A6B2LGH8</accession>
<evidence type="ECO:0000259" key="4">
    <source>
        <dbReference type="PROSITE" id="PS50158"/>
    </source>
</evidence>
<dbReference type="PANTHER" id="PTHR15838:SF1">
    <property type="entry name" value="ZINC FINGER CCHC DOMAIN-CONTAINING PROTEIN 17"/>
    <property type="match status" value="1"/>
</dbReference>
<dbReference type="PROSITE" id="PS50158">
    <property type="entry name" value="ZF_CCHC"/>
    <property type="match status" value="1"/>
</dbReference>
<dbReference type="InterPro" id="IPR012340">
    <property type="entry name" value="NA-bd_OB-fold"/>
</dbReference>
<dbReference type="Pfam" id="PF00575">
    <property type="entry name" value="S1"/>
    <property type="match status" value="1"/>
</dbReference>
<dbReference type="PROSITE" id="PS50126">
    <property type="entry name" value="S1"/>
    <property type="match status" value="1"/>
</dbReference>
<name>A0A6B2LGH8_9EUKA</name>
<dbReference type="InterPro" id="IPR003029">
    <property type="entry name" value="S1_domain"/>
</dbReference>
<dbReference type="AlphaFoldDB" id="A0A6B2LGH8"/>
<dbReference type="GO" id="GO:0043489">
    <property type="term" value="P:RNA stabilization"/>
    <property type="evidence" value="ECO:0007669"/>
    <property type="project" value="TreeGrafter"/>
</dbReference>
<feature type="domain" description="CCHC-type" evidence="4">
    <location>
        <begin position="112"/>
        <end position="125"/>
    </location>
</feature>
<proteinExistence type="predicted"/>
<dbReference type="EMBL" id="GIBP01007200">
    <property type="protein sequence ID" value="NDV36169.1"/>
    <property type="molecule type" value="Transcribed_RNA"/>
</dbReference>
<reference evidence="5" key="1">
    <citation type="journal article" date="2020" name="J. Eukaryot. Microbiol.">
        <title>De novo Sequencing, Assembly and Annotation of the Transcriptome for the Free-Living Testate Amoeba Arcella intermedia.</title>
        <authorList>
            <person name="Ribeiro G.M."/>
            <person name="Porfirio-Sousa A.L."/>
            <person name="Maurer-Alcala X.X."/>
            <person name="Katz L.A."/>
            <person name="Lahr D.J.G."/>
        </authorList>
    </citation>
    <scope>NUCLEOTIDE SEQUENCE</scope>
</reference>
<evidence type="ECO:0000313" key="5">
    <source>
        <dbReference type="EMBL" id="NDV36169.1"/>
    </source>
</evidence>
<dbReference type="InterPro" id="IPR001878">
    <property type="entry name" value="Znf_CCHC"/>
</dbReference>
<dbReference type="SUPFAM" id="SSF50249">
    <property type="entry name" value="Nucleic acid-binding proteins"/>
    <property type="match status" value="1"/>
</dbReference>
<keyword evidence="1" id="KW-0863">Zinc-finger</keyword>
<organism evidence="5">
    <name type="scientific">Arcella intermedia</name>
    <dbReference type="NCBI Taxonomy" id="1963864"/>
    <lineage>
        <taxon>Eukaryota</taxon>
        <taxon>Amoebozoa</taxon>
        <taxon>Tubulinea</taxon>
        <taxon>Elardia</taxon>
        <taxon>Arcellinida</taxon>
        <taxon>Sphaerothecina</taxon>
        <taxon>Arcellidae</taxon>
        <taxon>Arcella</taxon>
    </lineage>
</organism>
<sequence>MKEFGIFVKLPGFSKHGLIHVSQISNHRVQTEEIPNIVAMNEKVWVKVIQVGMDDHGNERLSLSMKYVRQSDGEDLDPNNVKLTMEQQRNKPASVHHKPHPFEMDAVLDTVCKRCGGKGHFAAECFHIKGEEVHPMLSDVEEEPDEEQISDIKSKLKDKLKEKRKEKKRKRHSDEKVEKEAKKHKHKHKHKEKEKEKKEKKKKKKGS</sequence>
<feature type="compositionally biased region" description="Basic residues" evidence="2">
    <location>
        <begin position="182"/>
        <end position="207"/>
    </location>
</feature>
<feature type="compositionally biased region" description="Basic and acidic residues" evidence="2">
    <location>
        <begin position="150"/>
        <end position="163"/>
    </location>
</feature>
<dbReference type="Gene3D" id="2.40.50.140">
    <property type="entry name" value="Nucleic acid-binding proteins"/>
    <property type="match status" value="1"/>
</dbReference>
<feature type="region of interest" description="Disordered" evidence="2">
    <location>
        <begin position="139"/>
        <end position="207"/>
    </location>
</feature>
<dbReference type="PANTHER" id="PTHR15838">
    <property type="entry name" value="NUCLEOLAR PROTEIN OF 40 KDA"/>
    <property type="match status" value="1"/>
</dbReference>
<evidence type="ECO:0000259" key="3">
    <source>
        <dbReference type="PROSITE" id="PS50126"/>
    </source>
</evidence>
<feature type="compositionally biased region" description="Basic and acidic residues" evidence="2">
    <location>
        <begin position="172"/>
        <end position="181"/>
    </location>
</feature>
<feature type="domain" description="S1 motif" evidence="3">
    <location>
        <begin position="1"/>
        <end position="66"/>
    </location>
</feature>
<feature type="compositionally biased region" description="Acidic residues" evidence="2">
    <location>
        <begin position="139"/>
        <end position="149"/>
    </location>
</feature>